<proteinExistence type="predicted"/>
<dbReference type="InterPro" id="IPR052517">
    <property type="entry name" value="GlcG_carb_metab_protein"/>
</dbReference>
<keyword evidence="2" id="KW-1185">Reference proteome</keyword>
<accession>A0A557XVZ1</accession>
<evidence type="ECO:0000313" key="1">
    <source>
        <dbReference type="EMBL" id="TVS90208.1"/>
    </source>
</evidence>
<sequence length="141" mass="14718">MTDDVRACLSLTMAGARRVIDAAVGHADRIGVPVCMAVVDRAGCLLAYLRMDGAPLLSEQLARDKAYTVVGFNGRPTHEWWEAIADDAPLRNGIVHTDHLVIFGGGVPIRVSGEVVGAIGISGGSAEQDREIAEAGIAALA</sequence>
<reference evidence="1 2" key="1">
    <citation type="submission" date="2019-07" db="EMBL/GenBank/DDBJ databases">
        <title>New Mycobacterium species.</title>
        <authorList>
            <person name="Tortoli E."/>
            <person name="Ghielmetti G."/>
            <person name="Friedel U."/>
            <person name="Trovato A."/>
        </authorList>
    </citation>
    <scope>NUCLEOTIDE SEQUENCE [LARGE SCALE GENOMIC DNA]</scope>
    <source>
        <strain evidence="1 2">16-83</strain>
    </source>
</reference>
<organism evidence="1 2">
    <name type="scientific">Mycobacterium helveticum</name>
    <dbReference type="NCBI Taxonomy" id="2592811"/>
    <lineage>
        <taxon>Bacteria</taxon>
        <taxon>Bacillati</taxon>
        <taxon>Actinomycetota</taxon>
        <taxon>Actinomycetes</taxon>
        <taxon>Mycobacteriales</taxon>
        <taxon>Mycobacteriaceae</taxon>
        <taxon>Mycobacterium</taxon>
    </lineage>
</organism>
<dbReference type="OrthoDB" id="9778896at2"/>
<dbReference type="Proteomes" id="UP000320513">
    <property type="component" value="Unassembled WGS sequence"/>
</dbReference>
<dbReference type="AlphaFoldDB" id="A0A557XVZ1"/>
<dbReference type="RefSeq" id="WP_144950974.1">
    <property type="nucleotide sequence ID" value="NZ_VMQU01000035.1"/>
</dbReference>
<dbReference type="PANTHER" id="PTHR34309:SF1">
    <property type="entry name" value="PROTEIN GLCG"/>
    <property type="match status" value="1"/>
</dbReference>
<dbReference type="EMBL" id="VMQU01000035">
    <property type="protein sequence ID" value="TVS90208.1"/>
    <property type="molecule type" value="Genomic_DNA"/>
</dbReference>
<dbReference type="InterPro" id="IPR005624">
    <property type="entry name" value="PduO/GlcC-like"/>
</dbReference>
<dbReference type="Gene3D" id="3.30.450.150">
    <property type="entry name" value="Haem-degrading domain"/>
    <property type="match status" value="1"/>
</dbReference>
<dbReference type="Pfam" id="PF03928">
    <property type="entry name" value="HbpS-like"/>
    <property type="match status" value="1"/>
</dbReference>
<comment type="caution">
    <text evidence="1">The sequence shown here is derived from an EMBL/GenBank/DDBJ whole genome shotgun (WGS) entry which is preliminary data.</text>
</comment>
<gene>
    <name evidence="1" type="ORF">FPZ47_10570</name>
</gene>
<dbReference type="SUPFAM" id="SSF143744">
    <property type="entry name" value="GlcG-like"/>
    <property type="match status" value="1"/>
</dbReference>
<dbReference type="PANTHER" id="PTHR34309">
    <property type="entry name" value="SLR1406 PROTEIN"/>
    <property type="match status" value="1"/>
</dbReference>
<protein>
    <submittedName>
        <fullName evidence="1">Heme-binding protein</fullName>
    </submittedName>
</protein>
<evidence type="ECO:0000313" key="2">
    <source>
        <dbReference type="Proteomes" id="UP000320513"/>
    </source>
</evidence>
<dbReference type="InterPro" id="IPR038084">
    <property type="entry name" value="PduO/GlcC-like_sf"/>
</dbReference>
<name>A0A557XVZ1_9MYCO</name>